<evidence type="ECO:0000313" key="3">
    <source>
        <dbReference type="Proteomes" id="UP000733372"/>
    </source>
</evidence>
<proteinExistence type="predicted"/>
<reference evidence="2" key="1">
    <citation type="submission" date="2021-02" db="EMBL/GenBank/DDBJ databases">
        <title>Infant gut strain persistence is associated with maternal origin, phylogeny, and functional potential including surface adhesion and iron acquisition.</title>
        <authorList>
            <person name="Lou Y.C."/>
        </authorList>
    </citation>
    <scope>NUCLEOTIDE SEQUENCE</scope>
    <source>
        <strain evidence="2">L3_101_367G1_dasL3_101_367G1_metabat.metabat.26</strain>
    </source>
</reference>
<dbReference type="Pfam" id="PF12773">
    <property type="entry name" value="DZR"/>
    <property type="match status" value="1"/>
</dbReference>
<evidence type="ECO:0000259" key="1">
    <source>
        <dbReference type="Pfam" id="PF12773"/>
    </source>
</evidence>
<gene>
    <name evidence="2" type="ORF">KHW66_06165</name>
</gene>
<dbReference type="RefSeq" id="WP_270662734.1">
    <property type="nucleotide sequence ID" value="NZ_CP170812.1"/>
</dbReference>
<accession>A0A943FU22</accession>
<dbReference type="InterPro" id="IPR025874">
    <property type="entry name" value="DZR"/>
</dbReference>
<organism evidence="2 3">
    <name type="scientific">Faecalibacterium prausnitzii</name>
    <dbReference type="NCBI Taxonomy" id="853"/>
    <lineage>
        <taxon>Bacteria</taxon>
        <taxon>Bacillati</taxon>
        <taxon>Bacillota</taxon>
        <taxon>Clostridia</taxon>
        <taxon>Eubacteriales</taxon>
        <taxon>Oscillospiraceae</taxon>
        <taxon>Faecalibacterium</taxon>
    </lineage>
</organism>
<evidence type="ECO:0000313" key="2">
    <source>
        <dbReference type="EMBL" id="MBS5687623.1"/>
    </source>
</evidence>
<feature type="domain" description="DZANK-type" evidence="1">
    <location>
        <begin position="6"/>
        <end position="52"/>
    </location>
</feature>
<sequence length="225" mass="24989">MAMIKCPECGAEISTRAVSCVKCGLPMSEIYICPECGEVMFRSGKTVCSKCGCPIEDNPYVVNTESQRKGSYTVEEDNAAGADADAQYVAIAEKIIKKAFSRNPLNSVGVYCESGNPISDERKVAAAKIAFDIPVNDKVFLIVSGNFMSGVDERMKGFAVTSHGVFFNDDHRKKGSFFLDEFVDVKISRWIGYLRFGDYEFNLGNDLNRMIRALNDLQNETMKYL</sequence>
<dbReference type="AlphaFoldDB" id="A0A943FU22"/>
<comment type="caution">
    <text evidence="2">The sequence shown here is derived from an EMBL/GenBank/DDBJ whole genome shotgun (WGS) entry which is preliminary data.</text>
</comment>
<protein>
    <submittedName>
        <fullName evidence="2">Zinc ribbon domain-containing protein</fullName>
    </submittedName>
</protein>
<name>A0A943FU22_9FIRM</name>
<dbReference type="Proteomes" id="UP000733372">
    <property type="component" value="Unassembled WGS sequence"/>
</dbReference>
<dbReference type="EMBL" id="JAGZAM010000011">
    <property type="protein sequence ID" value="MBS5687623.1"/>
    <property type="molecule type" value="Genomic_DNA"/>
</dbReference>